<evidence type="ECO:0000313" key="1">
    <source>
        <dbReference type="EMBL" id="VVD63501.1"/>
    </source>
</evidence>
<dbReference type="EMBL" id="CABPSK010000001">
    <property type="protein sequence ID" value="VVD63501.1"/>
    <property type="molecule type" value="Genomic_DNA"/>
</dbReference>
<dbReference type="GeneID" id="300402299"/>
<gene>
    <name evidence="1" type="ORF">PPN31114_00224</name>
</gene>
<proteinExistence type="predicted"/>
<accession>A0A5E4RL17</accession>
<name>A0A5E4RL17_9BURK</name>
<reference evidence="1 2" key="1">
    <citation type="submission" date="2019-08" db="EMBL/GenBank/DDBJ databases">
        <authorList>
            <person name="Peeters C."/>
        </authorList>
    </citation>
    <scope>NUCLEOTIDE SEQUENCE [LARGE SCALE GENOMIC DNA]</scope>
    <source>
        <strain evidence="1 2">LMG 31114</strain>
    </source>
</reference>
<dbReference type="Proteomes" id="UP000366945">
    <property type="component" value="Unassembled WGS sequence"/>
</dbReference>
<dbReference type="OrthoDB" id="9553630at2"/>
<sequence>MDTLSAFAMGSANRNNQMKVFDWDKAAQLIKEHQPVCASAGLAGDWEYTGGDTFRNGAPVPQDHTCTYLASTWATPQLDMDGEVIDCFVMESEKPDWNANTYWPDSAVEILVGET</sequence>
<keyword evidence="2" id="KW-1185">Reference proteome</keyword>
<organism evidence="1 2">
    <name type="scientific">Pandoraea pneumonica</name>
    <dbReference type="NCBI Taxonomy" id="2508299"/>
    <lineage>
        <taxon>Bacteria</taxon>
        <taxon>Pseudomonadati</taxon>
        <taxon>Pseudomonadota</taxon>
        <taxon>Betaproteobacteria</taxon>
        <taxon>Burkholderiales</taxon>
        <taxon>Burkholderiaceae</taxon>
        <taxon>Pandoraea</taxon>
    </lineage>
</organism>
<protein>
    <submittedName>
        <fullName evidence="1">Uncharacterized protein</fullName>
    </submittedName>
</protein>
<dbReference type="RefSeq" id="WP_150677664.1">
    <property type="nucleotide sequence ID" value="NZ_CABPSK010000001.1"/>
</dbReference>
<evidence type="ECO:0000313" key="2">
    <source>
        <dbReference type="Proteomes" id="UP000366945"/>
    </source>
</evidence>
<dbReference type="AlphaFoldDB" id="A0A5E4RL17"/>